<proteinExistence type="predicted"/>
<gene>
    <name evidence="1" type="ORF">HNR02_003177</name>
</gene>
<name>A0A853B505_9PSEU</name>
<accession>A0A853B505</accession>
<dbReference type="AlphaFoldDB" id="A0A853B505"/>
<dbReference type="InterPro" id="IPR036689">
    <property type="entry name" value="ESAT-6-like_sf"/>
</dbReference>
<comment type="caution">
    <text evidence="1">The sequence shown here is derived from an EMBL/GenBank/DDBJ whole genome shotgun (WGS) entry which is preliminary data.</text>
</comment>
<keyword evidence="2" id="KW-1185">Reference proteome</keyword>
<protein>
    <submittedName>
        <fullName evidence="1">Uncharacterized protein YukE</fullName>
    </submittedName>
</protein>
<sequence>MTGSGLMDANTDTLARVVQMATVVVQEIESHRGKLEGEVNSVIPAQWDMQQSQALVVAHKKWDEAIRNLCQKLQKLGEDTQFAMNDYLDTDEQGAQCFSGAGDMQGSGGGASLGSLGGSSGQSYAFAGVLRAL</sequence>
<dbReference type="Proteomes" id="UP000549616">
    <property type="component" value="Unassembled WGS sequence"/>
</dbReference>
<dbReference type="RefSeq" id="WP_312861028.1">
    <property type="nucleotide sequence ID" value="NZ_JACCFK010000001.1"/>
</dbReference>
<dbReference type="EMBL" id="JACCFK010000001">
    <property type="protein sequence ID" value="NYI89854.1"/>
    <property type="molecule type" value="Genomic_DNA"/>
</dbReference>
<evidence type="ECO:0000313" key="2">
    <source>
        <dbReference type="Proteomes" id="UP000549616"/>
    </source>
</evidence>
<organism evidence="1 2">
    <name type="scientific">Amycolatopsis endophytica</name>
    <dbReference type="NCBI Taxonomy" id="860233"/>
    <lineage>
        <taxon>Bacteria</taxon>
        <taxon>Bacillati</taxon>
        <taxon>Actinomycetota</taxon>
        <taxon>Actinomycetes</taxon>
        <taxon>Pseudonocardiales</taxon>
        <taxon>Pseudonocardiaceae</taxon>
        <taxon>Amycolatopsis</taxon>
    </lineage>
</organism>
<dbReference type="Pfam" id="PF06013">
    <property type="entry name" value="WXG100"/>
    <property type="match status" value="1"/>
</dbReference>
<dbReference type="SUPFAM" id="SSF140453">
    <property type="entry name" value="EsxAB dimer-like"/>
    <property type="match status" value="1"/>
</dbReference>
<dbReference type="Gene3D" id="1.10.287.1060">
    <property type="entry name" value="ESAT-6-like"/>
    <property type="match status" value="1"/>
</dbReference>
<dbReference type="InterPro" id="IPR010310">
    <property type="entry name" value="T7SS_ESAT-6-like"/>
</dbReference>
<evidence type="ECO:0000313" key="1">
    <source>
        <dbReference type="EMBL" id="NYI89854.1"/>
    </source>
</evidence>
<reference evidence="1 2" key="1">
    <citation type="submission" date="2020-07" db="EMBL/GenBank/DDBJ databases">
        <title>Sequencing the genomes of 1000 actinobacteria strains.</title>
        <authorList>
            <person name="Klenk H.-P."/>
        </authorList>
    </citation>
    <scope>NUCLEOTIDE SEQUENCE [LARGE SCALE GENOMIC DNA]</scope>
    <source>
        <strain evidence="1 2">DSM 104006</strain>
    </source>
</reference>